<protein>
    <submittedName>
        <fullName evidence="2">Uncharacterized protein</fullName>
    </submittedName>
</protein>
<dbReference type="EMBL" id="QKKF02023785">
    <property type="protein sequence ID" value="RZF37608.1"/>
    <property type="molecule type" value="Genomic_DNA"/>
</dbReference>
<evidence type="ECO:0000256" key="1">
    <source>
        <dbReference type="SAM" id="MobiDB-lite"/>
    </source>
</evidence>
<dbReference type="OrthoDB" id="10041077at2759"/>
<feature type="compositionally biased region" description="Basic and acidic residues" evidence="1">
    <location>
        <begin position="1"/>
        <end position="11"/>
    </location>
</feature>
<proteinExistence type="predicted"/>
<organism evidence="2 3">
    <name type="scientific">Laodelphax striatellus</name>
    <name type="common">Small brown planthopper</name>
    <name type="synonym">Delphax striatella</name>
    <dbReference type="NCBI Taxonomy" id="195883"/>
    <lineage>
        <taxon>Eukaryota</taxon>
        <taxon>Metazoa</taxon>
        <taxon>Ecdysozoa</taxon>
        <taxon>Arthropoda</taxon>
        <taxon>Hexapoda</taxon>
        <taxon>Insecta</taxon>
        <taxon>Pterygota</taxon>
        <taxon>Neoptera</taxon>
        <taxon>Paraneoptera</taxon>
        <taxon>Hemiptera</taxon>
        <taxon>Auchenorrhyncha</taxon>
        <taxon>Fulgoroidea</taxon>
        <taxon>Delphacidae</taxon>
        <taxon>Criomorphinae</taxon>
        <taxon>Laodelphax</taxon>
    </lineage>
</organism>
<evidence type="ECO:0000313" key="3">
    <source>
        <dbReference type="Proteomes" id="UP000291343"/>
    </source>
</evidence>
<gene>
    <name evidence="2" type="ORF">LSTR_LSTR014130</name>
</gene>
<accession>A0A482WVW7</accession>
<dbReference type="AlphaFoldDB" id="A0A482WVW7"/>
<name>A0A482WVW7_LAOST</name>
<keyword evidence="3" id="KW-1185">Reference proteome</keyword>
<sequence length="140" mass="15723">MNSPKLGEKCRNQCKRSKHPGQPSIDLSDGEAELSPSQILERVKSDRVAVTKPEEDRRRRTIIVEKKSGSYGFTLQARDSDVSCRIFPKSKRCVQFNEKGFTNACTLREAAYDGFGGLSEISFLVNSFRFRGLAFLASCH</sequence>
<feature type="region of interest" description="Disordered" evidence="1">
    <location>
        <begin position="1"/>
        <end position="34"/>
    </location>
</feature>
<evidence type="ECO:0000313" key="2">
    <source>
        <dbReference type="EMBL" id="RZF37608.1"/>
    </source>
</evidence>
<dbReference type="Proteomes" id="UP000291343">
    <property type="component" value="Unassembled WGS sequence"/>
</dbReference>
<reference evidence="2 3" key="1">
    <citation type="journal article" date="2017" name="Gigascience">
        <title>Genome sequence of the small brown planthopper, Laodelphax striatellus.</title>
        <authorList>
            <person name="Zhu J."/>
            <person name="Jiang F."/>
            <person name="Wang X."/>
            <person name="Yang P."/>
            <person name="Bao Y."/>
            <person name="Zhao W."/>
            <person name="Wang W."/>
            <person name="Lu H."/>
            <person name="Wang Q."/>
            <person name="Cui N."/>
            <person name="Li J."/>
            <person name="Chen X."/>
            <person name="Luo L."/>
            <person name="Yu J."/>
            <person name="Kang L."/>
            <person name="Cui F."/>
        </authorList>
    </citation>
    <scope>NUCLEOTIDE SEQUENCE [LARGE SCALE GENOMIC DNA]</scope>
    <source>
        <strain evidence="2">Lst14</strain>
    </source>
</reference>
<comment type="caution">
    <text evidence="2">The sequence shown here is derived from an EMBL/GenBank/DDBJ whole genome shotgun (WGS) entry which is preliminary data.</text>
</comment>
<dbReference type="InParanoid" id="A0A482WVW7"/>
<dbReference type="STRING" id="195883.A0A482WVW7"/>